<dbReference type="PROSITE" id="PS51471">
    <property type="entry name" value="FE2OG_OXY"/>
    <property type="match status" value="1"/>
</dbReference>
<proteinExistence type="inferred from homology"/>
<keyword evidence="4 7" id="KW-0223">Dioxygenase</keyword>
<dbReference type="GO" id="GO:0006974">
    <property type="term" value="P:DNA damage response"/>
    <property type="evidence" value="ECO:0007669"/>
    <property type="project" value="TreeGrafter"/>
</dbReference>
<evidence type="ECO:0000256" key="3">
    <source>
        <dbReference type="ARBA" id="ARBA00022896"/>
    </source>
</evidence>
<organism evidence="9 10">
    <name type="scientific">Waterburya agarophytonicola KI4</name>
    <dbReference type="NCBI Taxonomy" id="2874699"/>
    <lineage>
        <taxon>Bacteria</taxon>
        <taxon>Bacillati</taxon>
        <taxon>Cyanobacteriota</taxon>
        <taxon>Cyanophyceae</taxon>
        <taxon>Pleurocapsales</taxon>
        <taxon>Hyellaceae</taxon>
        <taxon>Waterburya</taxon>
        <taxon>Waterburya agarophytonicola</taxon>
    </lineage>
</organism>
<dbReference type="EMBL" id="JADWDC010000055">
    <property type="protein sequence ID" value="MCC0178808.1"/>
    <property type="molecule type" value="Genomic_DNA"/>
</dbReference>
<dbReference type="InterPro" id="IPR044862">
    <property type="entry name" value="Pro_4_hyd_alph_FE2OG_OXY"/>
</dbReference>
<dbReference type="RefSeq" id="WP_229641911.1">
    <property type="nucleotide sequence ID" value="NZ_JADWDC010000055.1"/>
</dbReference>
<feature type="domain" description="Fe2OG dioxygenase" evidence="8">
    <location>
        <begin position="77"/>
        <end position="175"/>
    </location>
</feature>
<evidence type="ECO:0000256" key="5">
    <source>
        <dbReference type="ARBA" id="ARBA00023002"/>
    </source>
</evidence>
<feature type="binding site" evidence="7">
    <location>
        <position position="166"/>
    </location>
    <ligand>
        <name>2-oxoglutarate</name>
        <dbReference type="ChEBI" id="CHEBI:16810"/>
    </ligand>
</feature>
<keyword evidence="5 7" id="KW-0560">Oxidoreductase</keyword>
<dbReference type="Gene3D" id="2.60.120.620">
    <property type="entry name" value="q2cbj1_9rhob like domain"/>
    <property type="match status" value="1"/>
</dbReference>
<keyword evidence="2 7" id="KW-0479">Metal-binding</keyword>
<keyword evidence="3 7" id="KW-0847">Vitamin C</keyword>
<keyword evidence="10" id="KW-1185">Reference proteome</keyword>
<reference evidence="9" key="1">
    <citation type="journal article" date="2021" name="Antonie Van Leeuwenhoek">
        <title>Draft genome and description of Waterburya agarophytonicola gen. nov. sp. nov. (Pleurocapsales, Cyanobacteria): a seaweed symbiont.</title>
        <authorList>
            <person name="Bonthond G."/>
            <person name="Shalygin S."/>
            <person name="Bayer T."/>
            <person name="Weinberger F."/>
        </authorList>
    </citation>
    <scope>NUCLEOTIDE SEQUENCE</scope>
    <source>
        <strain evidence="9">KI4</strain>
    </source>
</reference>
<feature type="binding site" evidence="7">
    <location>
        <position position="156"/>
    </location>
    <ligand>
        <name>Fe cation</name>
        <dbReference type="ChEBI" id="CHEBI:24875"/>
    </ligand>
</feature>
<dbReference type="PANTHER" id="PTHR41536:SF1">
    <property type="entry name" value="PKHD-TYPE HYDROXYLASE YBIX"/>
    <property type="match status" value="1"/>
</dbReference>
<keyword evidence="6 7" id="KW-0408">Iron</keyword>
<name>A0A964BUL8_9CYAN</name>
<feature type="binding site" evidence="7">
    <location>
        <position position="95"/>
    </location>
    <ligand>
        <name>Fe cation</name>
        <dbReference type="ChEBI" id="CHEBI:24875"/>
    </ligand>
</feature>
<comment type="caution">
    <text evidence="9">The sequence shown here is derived from an EMBL/GenBank/DDBJ whole genome shotgun (WGS) entry which is preliminary data.</text>
</comment>
<evidence type="ECO:0000256" key="7">
    <source>
        <dbReference type="HAMAP-Rule" id="MF_00657"/>
    </source>
</evidence>
<sequence length="223" mass="25097">MIFSIDNILSPEEISEIKQVLERAEFVDGKLTAGWHAKLVKNNQQLKSGTSQKELKAKICAVLFKNALFQTTVRPKTIHSILFSRYDQGMSYDTHVDNALMKNNGSFCRSDVSFTLFLNSPQDYEGGDLTIEGVQEEQHYKLDAGSAIIYPSTTLHRVNPVTQGTRLVVVGWVQSVIRDASDREILFDLETARRAIFAKSGKTPEFDLISKSIANLLRKWADI</sequence>
<evidence type="ECO:0000256" key="1">
    <source>
        <dbReference type="ARBA" id="ARBA00001961"/>
    </source>
</evidence>
<dbReference type="HAMAP" id="MF_00657">
    <property type="entry name" value="Hydroxyl_YbiX"/>
    <property type="match status" value="1"/>
</dbReference>
<evidence type="ECO:0000256" key="2">
    <source>
        <dbReference type="ARBA" id="ARBA00022723"/>
    </source>
</evidence>
<evidence type="ECO:0000256" key="6">
    <source>
        <dbReference type="ARBA" id="ARBA00023004"/>
    </source>
</evidence>
<gene>
    <name evidence="9" type="ORF">I4641_17705</name>
</gene>
<dbReference type="GO" id="GO:0016706">
    <property type="term" value="F:2-oxoglutarate-dependent dioxygenase activity"/>
    <property type="evidence" value="ECO:0007669"/>
    <property type="project" value="UniProtKB-UniRule"/>
</dbReference>
<evidence type="ECO:0000259" key="8">
    <source>
        <dbReference type="PROSITE" id="PS51471"/>
    </source>
</evidence>
<dbReference type="SMART" id="SM00702">
    <property type="entry name" value="P4Hc"/>
    <property type="match status" value="1"/>
</dbReference>
<comment type="cofactor">
    <cofactor evidence="7">
        <name>Fe(2+)</name>
        <dbReference type="ChEBI" id="CHEBI:29033"/>
    </cofactor>
    <text evidence="7">Binds 1 Fe(2+) ion per subunit.</text>
</comment>
<comment type="cofactor">
    <cofactor evidence="1 7">
        <name>L-ascorbate</name>
        <dbReference type="ChEBI" id="CHEBI:38290"/>
    </cofactor>
</comment>
<accession>A0A964BUL8</accession>
<dbReference type="SUPFAM" id="SSF51197">
    <property type="entry name" value="Clavaminate synthase-like"/>
    <property type="match status" value="1"/>
</dbReference>
<dbReference type="PANTHER" id="PTHR41536">
    <property type="entry name" value="PKHD-TYPE HYDROXYLASE YBIX"/>
    <property type="match status" value="1"/>
</dbReference>
<dbReference type="AlphaFoldDB" id="A0A964BUL8"/>
<dbReference type="GO" id="GO:0005506">
    <property type="term" value="F:iron ion binding"/>
    <property type="evidence" value="ECO:0007669"/>
    <property type="project" value="UniProtKB-UniRule"/>
</dbReference>
<dbReference type="InterPro" id="IPR005123">
    <property type="entry name" value="Oxoglu/Fe-dep_dioxygenase_dom"/>
</dbReference>
<dbReference type="InterPro" id="IPR023550">
    <property type="entry name" value="PKHD_hydroxylase"/>
</dbReference>
<evidence type="ECO:0000313" key="9">
    <source>
        <dbReference type="EMBL" id="MCC0178808.1"/>
    </source>
</evidence>
<evidence type="ECO:0000313" key="10">
    <source>
        <dbReference type="Proteomes" id="UP000729733"/>
    </source>
</evidence>
<dbReference type="NCBIfam" id="NF003974">
    <property type="entry name" value="PRK05467.1-3"/>
    <property type="match status" value="1"/>
</dbReference>
<evidence type="ECO:0000256" key="4">
    <source>
        <dbReference type="ARBA" id="ARBA00022964"/>
    </source>
</evidence>
<dbReference type="GO" id="GO:0031418">
    <property type="term" value="F:L-ascorbic acid binding"/>
    <property type="evidence" value="ECO:0007669"/>
    <property type="project" value="UniProtKB-KW"/>
</dbReference>
<dbReference type="Gene3D" id="4.10.860.20">
    <property type="entry name" value="Rabenosyn, Rab binding domain"/>
    <property type="match status" value="1"/>
</dbReference>
<feature type="binding site" evidence="7">
    <location>
        <position position="97"/>
    </location>
    <ligand>
        <name>Fe cation</name>
        <dbReference type="ChEBI" id="CHEBI:24875"/>
    </ligand>
</feature>
<dbReference type="InterPro" id="IPR006620">
    <property type="entry name" value="Pro_4_hyd_alph"/>
</dbReference>
<dbReference type="GO" id="GO:0006879">
    <property type="term" value="P:intracellular iron ion homeostasis"/>
    <property type="evidence" value="ECO:0007669"/>
    <property type="project" value="TreeGrafter"/>
</dbReference>
<dbReference type="NCBIfam" id="NF003975">
    <property type="entry name" value="PRK05467.1-4"/>
    <property type="match status" value="1"/>
</dbReference>
<protein>
    <submittedName>
        <fullName evidence="9">Fe2+-dependent dioxygenase</fullName>
    </submittedName>
</protein>
<dbReference type="Pfam" id="PF13640">
    <property type="entry name" value="2OG-FeII_Oxy_3"/>
    <property type="match status" value="1"/>
</dbReference>
<dbReference type="Proteomes" id="UP000729733">
    <property type="component" value="Unassembled WGS sequence"/>
</dbReference>